<sequence>MHCTTSTSVTSLNPQYYRRNRKTEPETELTRVGSQFQLSAAACVMFSFPINDLFSTASGDKCLAAAESPSSWNEHQLPVTTTCRPNVDETYPENDFLAQFREPGASDENTRGWLKHCTQGPLTQLHNNNNNKTSIDQGTRPESPLICRIEQLKGDVMVSPIPERAKLIDRYRTHRV</sequence>
<dbReference type="EMBL" id="BMAT01008214">
    <property type="protein sequence ID" value="GFR80459.1"/>
    <property type="molecule type" value="Genomic_DNA"/>
</dbReference>
<keyword evidence="2" id="KW-1185">Reference proteome</keyword>
<name>A0AAV4G5J6_9GAST</name>
<gene>
    <name evidence="1" type="ORF">ElyMa_004046900</name>
</gene>
<dbReference type="AlphaFoldDB" id="A0AAV4G5J6"/>
<reference evidence="1 2" key="1">
    <citation type="journal article" date="2021" name="Elife">
        <title>Chloroplast acquisition without the gene transfer in kleptoplastic sea slugs, Plakobranchus ocellatus.</title>
        <authorList>
            <person name="Maeda T."/>
            <person name="Takahashi S."/>
            <person name="Yoshida T."/>
            <person name="Shimamura S."/>
            <person name="Takaki Y."/>
            <person name="Nagai Y."/>
            <person name="Toyoda A."/>
            <person name="Suzuki Y."/>
            <person name="Arimoto A."/>
            <person name="Ishii H."/>
            <person name="Satoh N."/>
            <person name="Nishiyama T."/>
            <person name="Hasebe M."/>
            <person name="Maruyama T."/>
            <person name="Minagawa J."/>
            <person name="Obokata J."/>
            <person name="Shigenobu S."/>
        </authorList>
    </citation>
    <scope>NUCLEOTIDE SEQUENCE [LARGE SCALE GENOMIC DNA]</scope>
</reference>
<organism evidence="1 2">
    <name type="scientific">Elysia marginata</name>
    <dbReference type="NCBI Taxonomy" id="1093978"/>
    <lineage>
        <taxon>Eukaryota</taxon>
        <taxon>Metazoa</taxon>
        <taxon>Spiralia</taxon>
        <taxon>Lophotrochozoa</taxon>
        <taxon>Mollusca</taxon>
        <taxon>Gastropoda</taxon>
        <taxon>Heterobranchia</taxon>
        <taxon>Euthyneura</taxon>
        <taxon>Panpulmonata</taxon>
        <taxon>Sacoglossa</taxon>
        <taxon>Placobranchoidea</taxon>
        <taxon>Plakobranchidae</taxon>
        <taxon>Elysia</taxon>
    </lineage>
</organism>
<proteinExistence type="predicted"/>
<evidence type="ECO:0000313" key="2">
    <source>
        <dbReference type="Proteomes" id="UP000762676"/>
    </source>
</evidence>
<comment type="caution">
    <text evidence="1">The sequence shown here is derived from an EMBL/GenBank/DDBJ whole genome shotgun (WGS) entry which is preliminary data.</text>
</comment>
<evidence type="ECO:0000313" key="1">
    <source>
        <dbReference type="EMBL" id="GFR80459.1"/>
    </source>
</evidence>
<protein>
    <submittedName>
        <fullName evidence="1">Uncharacterized protein</fullName>
    </submittedName>
</protein>
<dbReference type="Proteomes" id="UP000762676">
    <property type="component" value="Unassembled WGS sequence"/>
</dbReference>
<accession>A0AAV4G5J6</accession>